<reference evidence="2" key="1">
    <citation type="submission" date="2019-12" db="UniProtKB">
        <authorList>
            <consortium name="WormBaseParasite"/>
        </authorList>
    </citation>
    <scope>IDENTIFICATION</scope>
</reference>
<organism evidence="1 2">
    <name type="scientific">Trichuris muris</name>
    <name type="common">Mouse whipworm</name>
    <dbReference type="NCBI Taxonomy" id="70415"/>
    <lineage>
        <taxon>Eukaryota</taxon>
        <taxon>Metazoa</taxon>
        <taxon>Ecdysozoa</taxon>
        <taxon>Nematoda</taxon>
        <taxon>Enoplea</taxon>
        <taxon>Dorylaimia</taxon>
        <taxon>Trichinellida</taxon>
        <taxon>Trichuridae</taxon>
        <taxon>Trichuris</taxon>
    </lineage>
</organism>
<evidence type="ECO:0000313" key="1">
    <source>
        <dbReference type="Proteomes" id="UP000046395"/>
    </source>
</evidence>
<accession>A0A5S6QC62</accession>
<dbReference type="WBParaSite" id="TMUE_1000004788.1">
    <property type="protein sequence ID" value="TMUE_1000004788.1"/>
    <property type="gene ID" value="WBGene00299104"/>
</dbReference>
<proteinExistence type="predicted"/>
<keyword evidence="1" id="KW-1185">Reference proteome</keyword>
<dbReference type="Proteomes" id="UP000046395">
    <property type="component" value="Unassembled WGS sequence"/>
</dbReference>
<dbReference type="AlphaFoldDB" id="A0A5S6QC62"/>
<name>A0A5S6QC62_TRIMR</name>
<sequence>MNISIMNDLQHNGLSRIVCDAFVKQRGSAGIAHCFAFVLTRSGTSGRRWVSLVALTVARQQSITWLIV</sequence>
<evidence type="ECO:0000313" key="2">
    <source>
        <dbReference type="WBParaSite" id="TMUE_1000004788.1"/>
    </source>
</evidence>
<protein>
    <submittedName>
        <fullName evidence="2">Uncharacterized protein</fullName>
    </submittedName>
</protein>